<dbReference type="CDD" id="cd00063">
    <property type="entry name" value="FN3"/>
    <property type="match status" value="1"/>
</dbReference>
<feature type="chain" id="PRO_5036812033" evidence="3">
    <location>
        <begin position="31"/>
        <end position="1104"/>
    </location>
</feature>
<dbReference type="PANTHER" id="PTHR43308">
    <property type="entry name" value="OUTER MEMBRANE PROTEIN ALPHA-RELATED"/>
    <property type="match status" value="1"/>
</dbReference>
<dbReference type="PROSITE" id="PS50853">
    <property type="entry name" value="FN3"/>
    <property type="match status" value="1"/>
</dbReference>
<evidence type="ECO:0000259" key="5">
    <source>
        <dbReference type="PROSITE" id="PS51272"/>
    </source>
</evidence>
<gene>
    <name evidence="6" type="ORF">IDH45_11195</name>
</gene>
<organism evidence="6 7">
    <name type="scientific">Paenibacillus oceani</name>
    <dbReference type="NCBI Taxonomy" id="2772510"/>
    <lineage>
        <taxon>Bacteria</taxon>
        <taxon>Bacillati</taxon>
        <taxon>Bacillota</taxon>
        <taxon>Bacilli</taxon>
        <taxon>Bacillales</taxon>
        <taxon>Paenibacillaceae</taxon>
        <taxon>Paenibacillus</taxon>
    </lineage>
</organism>
<dbReference type="InterPro" id="IPR013783">
    <property type="entry name" value="Ig-like_fold"/>
</dbReference>
<dbReference type="AlphaFoldDB" id="A0A927H0J5"/>
<feature type="domain" description="Fibronectin type-III" evidence="4">
    <location>
        <begin position="380"/>
        <end position="483"/>
    </location>
</feature>
<comment type="subcellular location">
    <subcellularLocation>
        <location evidence="1">Cell envelope</location>
    </subcellularLocation>
</comment>
<name>A0A927H0J5_9BACL</name>
<feature type="compositionally biased region" description="Low complexity" evidence="2">
    <location>
        <begin position="671"/>
        <end position="685"/>
    </location>
</feature>
<dbReference type="RefSeq" id="WP_190927559.1">
    <property type="nucleotide sequence ID" value="NZ_JACXJA010000013.1"/>
</dbReference>
<accession>A0A927H0J5</accession>
<feature type="region of interest" description="Disordered" evidence="2">
    <location>
        <begin position="666"/>
        <end position="687"/>
    </location>
</feature>
<comment type="caution">
    <text evidence="6">The sequence shown here is derived from an EMBL/GenBank/DDBJ whole genome shotgun (WGS) entry which is preliminary data.</text>
</comment>
<keyword evidence="7" id="KW-1185">Reference proteome</keyword>
<dbReference type="InterPro" id="IPR025883">
    <property type="entry name" value="Cadherin-like_domain"/>
</dbReference>
<feature type="domain" description="SLH" evidence="5">
    <location>
        <begin position="914"/>
        <end position="973"/>
    </location>
</feature>
<dbReference type="InterPro" id="IPR003961">
    <property type="entry name" value="FN3_dom"/>
</dbReference>
<keyword evidence="3" id="KW-0732">Signal</keyword>
<dbReference type="SUPFAM" id="SSF63829">
    <property type="entry name" value="Calcium-dependent phosphotriesterase"/>
    <property type="match status" value="1"/>
</dbReference>
<dbReference type="InterPro" id="IPR015943">
    <property type="entry name" value="WD40/YVTN_repeat-like_dom_sf"/>
</dbReference>
<dbReference type="Pfam" id="PF00395">
    <property type="entry name" value="SLH"/>
    <property type="match status" value="3"/>
</dbReference>
<evidence type="ECO:0000256" key="2">
    <source>
        <dbReference type="SAM" id="MobiDB-lite"/>
    </source>
</evidence>
<dbReference type="PROSITE" id="PS51272">
    <property type="entry name" value="SLH"/>
    <property type="match status" value="3"/>
</dbReference>
<dbReference type="SUPFAM" id="SSF63825">
    <property type="entry name" value="YWTD domain"/>
    <property type="match status" value="1"/>
</dbReference>
<dbReference type="InterPro" id="IPR013378">
    <property type="entry name" value="InlB-like_B-rpt"/>
</dbReference>
<dbReference type="Pfam" id="PF12733">
    <property type="entry name" value="Cadherin-like"/>
    <property type="match status" value="1"/>
</dbReference>
<dbReference type="PANTHER" id="PTHR43308:SF5">
    <property type="entry name" value="S-LAYER PROTEIN _ PEPTIDOGLYCAN ENDO-BETA-N-ACETYLGLUCOSAMINIDASE"/>
    <property type="match status" value="1"/>
</dbReference>
<evidence type="ECO:0000313" key="7">
    <source>
        <dbReference type="Proteomes" id="UP000639396"/>
    </source>
</evidence>
<dbReference type="Pfam" id="PF09479">
    <property type="entry name" value="Flg_new"/>
    <property type="match status" value="1"/>
</dbReference>
<evidence type="ECO:0000256" key="3">
    <source>
        <dbReference type="SAM" id="SignalP"/>
    </source>
</evidence>
<dbReference type="Proteomes" id="UP000639396">
    <property type="component" value="Unassembled WGS sequence"/>
</dbReference>
<dbReference type="InterPro" id="IPR001119">
    <property type="entry name" value="SLH_dom"/>
</dbReference>
<reference evidence="6" key="1">
    <citation type="submission" date="2020-09" db="EMBL/GenBank/DDBJ databases">
        <title>A novel bacterium of genus Paenibacillus, isolated from South China Sea.</title>
        <authorList>
            <person name="Huang H."/>
            <person name="Mo K."/>
            <person name="Hu Y."/>
        </authorList>
    </citation>
    <scope>NUCLEOTIDE SEQUENCE</scope>
    <source>
        <strain evidence="6">IB182363</strain>
    </source>
</reference>
<dbReference type="Gene3D" id="2.60.40.4270">
    <property type="entry name" value="Listeria-Bacteroides repeat domain"/>
    <property type="match status" value="1"/>
</dbReference>
<protein>
    <submittedName>
        <fullName evidence="6">S-layer homology domain-containing protein</fullName>
    </submittedName>
</protein>
<evidence type="ECO:0000313" key="6">
    <source>
        <dbReference type="EMBL" id="MBD2862549.1"/>
    </source>
</evidence>
<feature type="signal peptide" evidence="3">
    <location>
        <begin position="1"/>
        <end position="30"/>
    </location>
</feature>
<dbReference type="InterPro" id="IPR036116">
    <property type="entry name" value="FN3_sf"/>
</dbReference>
<proteinExistence type="predicted"/>
<dbReference type="SUPFAM" id="SSF49265">
    <property type="entry name" value="Fibronectin type III"/>
    <property type="match status" value="1"/>
</dbReference>
<evidence type="ECO:0000256" key="1">
    <source>
        <dbReference type="ARBA" id="ARBA00004196"/>
    </source>
</evidence>
<dbReference type="GO" id="GO:0030313">
    <property type="term" value="C:cell envelope"/>
    <property type="evidence" value="ECO:0007669"/>
    <property type="project" value="UniProtKB-SubCell"/>
</dbReference>
<dbReference type="InterPro" id="IPR042229">
    <property type="entry name" value="Listeria/Bacterioides_rpt_sf"/>
</dbReference>
<feature type="domain" description="SLH" evidence="5">
    <location>
        <begin position="1045"/>
        <end position="1104"/>
    </location>
</feature>
<dbReference type="Gene3D" id="2.60.40.10">
    <property type="entry name" value="Immunoglobulins"/>
    <property type="match status" value="1"/>
</dbReference>
<dbReference type="EMBL" id="JACXJA010000013">
    <property type="protein sequence ID" value="MBD2862549.1"/>
    <property type="molecule type" value="Genomic_DNA"/>
</dbReference>
<feature type="domain" description="SLH" evidence="5">
    <location>
        <begin position="974"/>
        <end position="1037"/>
    </location>
</feature>
<sequence length="1104" mass="115432">MIGSAMKRKISVFILAVLFATMLWSPNTWAISTIPNGNGVSQSARVEPNPLGENVTAKVYGDDLPAFFTAYGGAFDGRYIWFGDMGLTGRIVRFDPVTATSATYNLPSGITSGFIGTVFDGQNIWFIPNTGGKLVKVDKDTGTATGYDGWPAGASPSHFMGGAFDGQYLWLAPSGNGSSIVVRVKVSDGTMTGYPLPVGVAGSFFGAVYDEQNVWLIPNGGNALVRINPADGTMTTHSNWPADFTTTGSFSGGIFDGEYIWLIPAGADRIIRLDPATNTMTGYNNWPDGFNKAQNMYFSGAFDGQNIWFTPFIGGQMLKLDKATGEMKSYDISGCSNPNYFGTVFDGQQLWLTSPSALSAALTRVSTAGPGSDTGAPVVANGTLTPSSLTFSSAGLSWAKATDDITPDCKLEYLVYRSDSPNISTVSDMETNGTAEGAFAADIATKTVTGLTPGSTYYFNVMVKDQSGNKTAYTMVPVTLPAPTVTLSYNGNGHTGGTEPVDGSAYSNGQSASVAGNSGSLVKEGSVFRGWNTSADGSGTDYAPGSALTMGLANVTLYAKWELLSSEARLGSLALSGVTLSPAFHSDTAAYSASVGYDTRSTTVTATVYSQQSSASLELNDGIVLTSGQASGPVSLAVGKNTVNVKVTAEDGQTQLTYTVEITREEESAASPETGSGPGPVVSVPPKEDGFRVIINGQPQEQIATAVKESANGQSKLVVTVDVDKLTAQLAREGDKPTVIIPVSSGEDIVSAVLSGAAVQAMENKQAVLDIQTPLGSYTLPAAEVFIGRLSEQVGQVQLADMEVRVEIGKSGEAAAALMSEAASKGGYVLSAPPVDFTVSVSYKGTTLTIEKFSTYVKREIALPEGADANKVTTALVLHADGTTHHVPTFVTSREGKSYAVINSLTNSTYSLVWSPKTFGDMEGHWAKAAVTDMASRFVVNGKSASSFAPDAVITRAEFAAIVVRALGLSDTGETAAFQDVSDKDWYAGSAAKAKEYGLIDGYEDGTFRPDRSITRQEAIVILSRAMKLAGLETSVSAGQADAVLAAFADRQELADWAKEAAAAMVRGGLVAGDGTGLTPSADITRAETTTMVQRVLKAAKLID</sequence>
<dbReference type="InterPro" id="IPR051465">
    <property type="entry name" value="Cell_Envelope_Struct_Comp"/>
</dbReference>
<evidence type="ECO:0000259" key="4">
    <source>
        <dbReference type="PROSITE" id="PS50853"/>
    </source>
</evidence>
<dbReference type="Gene3D" id="2.130.10.10">
    <property type="entry name" value="YVTN repeat-like/Quinoprotein amine dehydrogenase"/>
    <property type="match status" value="1"/>
</dbReference>